<keyword evidence="2" id="KW-1185">Reference proteome</keyword>
<dbReference type="Proteomes" id="UP000828941">
    <property type="component" value="Chromosome 6"/>
</dbReference>
<evidence type="ECO:0000313" key="2">
    <source>
        <dbReference type="Proteomes" id="UP000828941"/>
    </source>
</evidence>
<gene>
    <name evidence="1" type="ORF">L6164_016676</name>
</gene>
<organism evidence="1 2">
    <name type="scientific">Bauhinia variegata</name>
    <name type="common">Purple orchid tree</name>
    <name type="synonym">Phanera variegata</name>
    <dbReference type="NCBI Taxonomy" id="167791"/>
    <lineage>
        <taxon>Eukaryota</taxon>
        <taxon>Viridiplantae</taxon>
        <taxon>Streptophyta</taxon>
        <taxon>Embryophyta</taxon>
        <taxon>Tracheophyta</taxon>
        <taxon>Spermatophyta</taxon>
        <taxon>Magnoliopsida</taxon>
        <taxon>eudicotyledons</taxon>
        <taxon>Gunneridae</taxon>
        <taxon>Pentapetalae</taxon>
        <taxon>rosids</taxon>
        <taxon>fabids</taxon>
        <taxon>Fabales</taxon>
        <taxon>Fabaceae</taxon>
        <taxon>Cercidoideae</taxon>
        <taxon>Cercideae</taxon>
        <taxon>Bauhiniinae</taxon>
        <taxon>Bauhinia</taxon>
    </lineage>
</organism>
<evidence type="ECO:0000313" key="1">
    <source>
        <dbReference type="EMBL" id="KAI4338336.1"/>
    </source>
</evidence>
<dbReference type="EMBL" id="CM039431">
    <property type="protein sequence ID" value="KAI4338336.1"/>
    <property type="molecule type" value="Genomic_DNA"/>
</dbReference>
<accession>A0ACB9NQU6</accession>
<proteinExistence type="predicted"/>
<comment type="caution">
    <text evidence="1">The sequence shown here is derived from an EMBL/GenBank/DDBJ whole genome shotgun (WGS) entry which is preliminary data.</text>
</comment>
<reference evidence="1 2" key="1">
    <citation type="journal article" date="2022" name="DNA Res.">
        <title>Chromosomal-level genome assembly of the orchid tree Bauhinia variegata (Leguminosae; Cercidoideae) supports the allotetraploid origin hypothesis of Bauhinia.</title>
        <authorList>
            <person name="Zhong Y."/>
            <person name="Chen Y."/>
            <person name="Zheng D."/>
            <person name="Pang J."/>
            <person name="Liu Y."/>
            <person name="Luo S."/>
            <person name="Meng S."/>
            <person name="Qian L."/>
            <person name="Wei D."/>
            <person name="Dai S."/>
            <person name="Zhou R."/>
        </authorList>
    </citation>
    <scope>NUCLEOTIDE SEQUENCE [LARGE SCALE GENOMIC DNA]</scope>
    <source>
        <strain evidence="1">BV-YZ2020</strain>
    </source>
</reference>
<name>A0ACB9NQU6_BAUVA</name>
<sequence>MFCEILNIWGIDFMGPFLSYYGFVYIFLIVDYVSKWVKAKATRINDAKVVVDLVRSHIFYRFRVPRTIISDQGTHFCNRQMKALMAKLGVMHKVSTPYHPQSQTPS</sequence>
<protein>
    <submittedName>
        <fullName evidence="1">Uncharacterized protein</fullName>
    </submittedName>
</protein>